<dbReference type="EMBL" id="CP060394">
    <property type="protein sequence ID" value="QNI32196.1"/>
    <property type="molecule type" value="Genomic_DNA"/>
</dbReference>
<accession>A0A7G8BI26</accession>
<keyword evidence="1" id="KW-0812">Transmembrane</keyword>
<feature type="transmembrane region" description="Helical" evidence="1">
    <location>
        <begin position="141"/>
        <end position="166"/>
    </location>
</feature>
<keyword evidence="1" id="KW-1133">Transmembrane helix</keyword>
<feature type="transmembrane region" description="Helical" evidence="1">
    <location>
        <begin position="33"/>
        <end position="50"/>
    </location>
</feature>
<dbReference type="KEGG" id="adin:H7849_24945"/>
<dbReference type="Proteomes" id="UP000515312">
    <property type="component" value="Chromosome"/>
</dbReference>
<name>A0A7G8BI26_9BACT</name>
<evidence type="ECO:0008006" key="4">
    <source>
        <dbReference type="Google" id="ProtNLM"/>
    </source>
</evidence>
<evidence type="ECO:0000313" key="3">
    <source>
        <dbReference type="Proteomes" id="UP000515312"/>
    </source>
</evidence>
<feature type="transmembrane region" description="Helical" evidence="1">
    <location>
        <begin position="219"/>
        <end position="237"/>
    </location>
</feature>
<reference evidence="2 3" key="1">
    <citation type="submission" date="2020-08" db="EMBL/GenBank/DDBJ databases">
        <title>Edaphobacter telluris sp. nov. and Acidobacterium dinghuensis sp. nov., two acidobacteria isolated from forest soil.</title>
        <authorList>
            <person name="Fu J."/>
            <person name="Qiu L."/>
        </authorList>
    </citation>
    <scope>NUCLEOTIDE SEQUENCE [LARGE SCALE GENOMIC DNA]</scope>
    <source>
        <strain evidence="2">4Y35</strain>
    </source>
</reference>
<feature type="transmembrane region" description="Helical" evidence="1">
    <location>
        <begin position="186"/>
        <end position="207"/>
    </location>
</feature>
<keyword evidence="3" id="KW-1185">Reference proteome</keyword>
<dbReference type="Gene3D" id="1.10.287.70">
    <property type="match status" value="1"/>
</dbReference>
<organism evidence="2 3">
    <name type="scientific">Alloacidobacterium dinghuense</name>
    <dbReference type="NCBI Taxonomy" id="2763107"/>
    <lineage>
        <taxon>Bacteria</taxon>
        <taxon>Pseudomonadati</taxon>
        <taxon>Acidobacteriota</taxon>
        <taxon>Terriglobia</taxon>
        <taxon>Terriglobales</taxon>
        <taxon>Acidobacteriaceae</taxon>
        <taxon>Alloacidobacterium</taxon>
    </lineage>
</organism>
<proteinExistence type="predicted"/>
<dbReference type="RefSeq" id="WP_186743151.1">
    <property type="nucleotide sequence ID" value="NZ_CP060394.1"/>
</dbReference>
<protein>
    <recommendedName>
        <fullName evidence="4">Ion channel</fullName>
    </recommendedName>
</protein>
<gene>
    <name evidence="2" type="ORF">H7849_24945</name>
</gene>
<dbReference type="SUPFAM" id="SSF81324">
    <property type="entry name" value="Voltage-gated potassium channels"/>
    <property type="match status" value="1"/>
</dbReference>
<keyword evidence="1" id="KW-0472">Membrane</keyword>
<evidence type="ECO:0000256" key="1">
    <source>
        <dbReference type="SAM" id="Phobius"/>
    </source>
</evidence>
<sequence>MEKCTIFFDFQAQGIRTTVTTARLSLHITEHRFFLLFVFLLADLAFYPFVSDSLGARYYVLRGLGIAVTLITVYAVSFRKGLIFVALALGIPAMMERRVFFHTGIGALSALNVFVGFAFDVFVIVVMFRRIFAPDKPSAETLFGALCIYLLIGFAFARLYALIAALSPHAFYLDPATNQHTLPVGFDFIFFSFGSMTTAGASSIVAVSPQVRSLSVIESILGVLYLAVMISRLVGAYRRTYPDSKES</sequence>
<evidence type="ECO:0000313" key="2">
    <source>
        <dbReference type="EMBL" id="QNI32196.1"/>
    </source>
</evidence>
<dbReference type="AlphaFoldDB" id="A0A7G8BI26"/>
<feature type="transmembrane region" description="Helical" evidence="1">
    <location>
        <begin position="107"/>
        <end position="129"/>
    </location>
</feature>